<evidence type="ECO:0000313" key="2">
    <source>
        <dbReference type="EMBL" id="KAF9529656.1"/>
    </source>
</evidence>
<evidence type="ECO:0000256" key="1">
    <source>
        <dbReference type="SAM" id="MobiDB-lite"/>
    </source>
</evidence>
<gene>
    <name evidence="2" type="ORF">CPB83DRAFT_835043</name>
</gene>
<sequence length="272" mass="29470">MCIPKLWPSRSRGQSVSPAPSQVPVHENDVGDVEINRISSIIECISHLVLNIPVYKQVLTEREIWTQTQKTLSVDVAFLLCLNNTIGEVTRTSEQYQETLCLIATSLQLISETSMELQSKQLSTTEATADIESIKRHLEMTRNNVKALALNEASKGNTNLWDTYQQYQLSHGQFQGLTNSNIQTSPGPSRQPSASPSGPPQQSDNEAQHRATPAPVSGSSALFAGSTNPGVTNSVLCTSASSITVDASNSTNHFHLHSACDGTACPSKPLQR</sequence>
<feature type="region of interest" description="Disordered" evidence="1">
    <location>
        <begin position="177"/>
        <end position="225"/>
    </location>
</feature>
<comment type="caution">
    <text evidence="2">The sequence shown here is derived from an EMBL/GenBank/DDBJ whole genome shotgun (WGS) entry which is preliminary data.</text>
</comment>
<name>A0A9P6EID1_9AGAR</name>
<proteinExistence type="predicted"/>
<dbReference type="AlphaFoldDB" id="A0A9P6EID1"/>
<organism evidence="2 3">
    <name type="scientific">Crepidotus variabilis</name>
    <dbReference type="NCBI Taxonomy" id="179855"/>
    <lineage>
        <taxon>Eukaryota</taxon>
        <taxon>Fungi</taxon>
        <taxon>Dikarya</taxon>
        <taxon>Basidiomycota</taxon>
        <taxon>Agaricomycotina</taxon>
        <taxon>Agaricomycetes</taxon>
        <taxon>Agaricomycetidae</taxon>
        <taxon>Agaricales</taxon>
        <taxon>Agaricineae</taxon>
        <taxon>Crepidotaceae</taxon>
        <taxon>Crepidotus</taxon>
    </lineage>
</organism>
<evidence type="ECO:0000313" key="3">
    <source>
        <dbReference type="Proteomes" id="UP000807306"/>
    </source>
</evidence>
<protein>
    <submittedName>
        <fullName evidence="2">Uncharacterized protein</fullName>
    </submittedName>
</protein>
<accession>A0A9P6EID1</accession>
<keyword evidence="3" id="KW-1185">Reference proteome</keyword>
<dbReference type="Proteomes" id="UP000807306">
    <property type="component" value="Unassembled WGS sequence"/>
</dbReference>
<dbReference type="EMBL" id="MU157845">
    <property type="protein sequence ID" value="KAF9529656.1"/>
    <property type="molecule type" value="Genomic_DNA"/>
</dbReference>
<reference evidence="2" key="1">
    <citation type="submission" date="2020-11" db="EMBL/GenBank/DDBJ databases">
        <authorList>
            <consortium name="DOE Joint Genome Institute"/>
            <person name="Ahrendt S."/>
            <person name="Riley R."/>
            <person name="Andreopoulos W."/>
            <person name="Labutti K."/>
            <person name="Pangilinan J."/>
            <person name="Ruiz-Duenas F.J."/>
            <person name="Barrasa J.M."/>
            <person name="Sanchez-Garcia M."/>
            <person name="Camarero S."/>
            <person name="Miyauchi S."/>
            <person name="Serrano A."/>
            <person name="Linde D."/>
            <person name="Babiker R."/>
            <person name="Drula E."/>
            <person name="Ayuso-Fernandez I."/>
            <person name="Pacheco R."/>
            <person name="Padilla G."/>
            <person name="Ferreira P."/>
            <person name="Barriuso J."/>
            <person name="Kellner H."/>
            <person name="Castanera R."/>
            <person name="Alfaro M."/>
            <person name="Ramirez L."/>
            <person name="Pisabarro A.G."/>
            <person name="Kuo A."/>
            <person name="Tritt A."/>
            <person name="Lipzen A."/>
            <person name="He G."/>
            <person name="Yan M."/>
            <person name="Ng V."/>
            <person name="Cullen D."/>
            <person name="Martin F."/>
            <person name="Rosso M.-N."/>
            <person name="Henrissat B."/>
            <person name="Hibbett D."/>
            <person name="Martinez A.T."/>
            <person name="Grigoriev I.V."/>
        </authorList>
    </citation>
    <scope>NUCLEOTIDE SEQUENCE</scope>
    <source>
        <strain evidence="2">CBS 506.95</strain>
    </source>
</reference>
<feature type="compositionally biased region" description="Low complexity" evidence="1">
    <location>
        <begin position="185"/>
        <end position="203"/>
    </location>
</feature>